<evidence type="ECO:0000256" key="1">
    <source>
        <dbReference type="ARBA" id="ARBA00001478"/>
    </source>
</evidence>
<dbReference type="InterPro" id="IPR013534">
    <property type="entry name" value="Starch_synth_cat_dom"/>
</dbReference>
<feature type="domain" description="Glycosyl transferase family 1" evidence="9">
    <location>
        <begin position="287"/>
        <end position="408"/>
    </location>
</feature>
<dbReference type="EMBL" id="QLLL01000002">
    <property type="protein sequence ID" value="RAJ08414.1"/>
    <property type="molecule type" value="Genomic_DNA"/>
</dbReference>
<dbReference type="GO" id="GO:0009011">
    <property type="term" value="F:alpha-1,4-glucan glucosyltransferase (ADP-glucose donor) activity"/>
    <property type="evidence" value="ECO:0007669"/>
    <property type="project" value="UniProtKB-UniRule"/>
</dbReference>
<dbReference type="SUPFAM" id="SSF53756">
    <property type="entry name" value="UDP-Glycosyltransferase/glycogen phosphorylase"/>
    <property type="match status" value="1"/>
</dbReference>
<evidence type="ECO:0000256" key="4">
    <source>
        <dbReference type="ARBA" id="ARBA00010281"/>
    </source>
</evidence>
<dbReference type="HAMAP" id="MF_00484">
    <property type="entry name" value="Glycogen_synth"/>
    <property type="match status" value="1"/>
</dbReference>
<gene>
    <name evidence="8" type="primary">glgA</name>
    <name evidence="11" type="ORF">LX64_01065</name>
</gene>
<dbReference type="AlphaFoldDB" id="A0A327QXG2"/>
<dbReference type="UniPathway" id="UPA00164"/>
<keyword evidence="5 8" id="KW-0328">Glycosyltransferase</keyword>
<accession>A0A327QXG2</accession>
<evidence type="ECO:0000256" key="5">
    <source>
        <dbReference type="ARBA" id="ARBA00022676"/>
    </source>
</evidence>
<proteinExistence type="inferred from homology"/>
<dbReference type="InterPro" id="IPR001296">
    <property type="entry name" value="Glyco_trans_1"/>
</dbReference>
<keyword evidence="12" id="KW-1185">Reference proteome</keyword>
<name>A0A327QXG2_9BACT</name>
<comment type="catalytic activity">
    <reaction evidence="1 8">
        <text>[(1-&gt;4)-alpha-D-glucosyl](n) + ADP-alpha-D-glucose = [(1-&gt;4)-alpha-D-glucosyl](n+1) + ADP + H(+)</text>
        <dbReference type="Rhea" id="RHEA:18189"/>
        <dbReference type="Rhea" id="RHEA-COMP:9584"/>
        <dbReference type="Rhea" id="RHEA-COMP:9587"/>
        <dbReference type="ChEBI" id="CHEBI:15378"/>
        <dbReference type="ChEBI" id="CHEBI:15444"/>
        <dbReference type="ChEBI" id="CHEBI:57498"/>
        <dbReference type="ChEBI" id="CHEBI:456216"/>
        <dbReference type="EC" id="2.4.1.21"/>
    </reaction>
</comment>
<dbReference type="Proteomes" id="UP000249547">
    <property type="component" value="Unassembled WGS sequence"/>
</dbReference>
<evidence type="ECO:0000256" key="3">
    <source>
        <dbReference type="ARBA" id="ARBA00004964"/>
    </source>
</evidence>
<evidence type="ECO:0000259" key="10">
    <source>
        <dbReference type="Pfam" id="PF08323"/>
    </source>
</evidence>
<evidence type="ECO:0000256" key="8">
    <source>
        <dbReference type="HAMAP-Rule" id="MF_00484"/>
    </source>
</evidence>
<dbReference type="InterPro" id="IPR011835">
    <property type="entry name" value="GS/SS"/>
</dbReference>
<dbReference type="RefSeq" id="WP_111596568.1">
    <property type="nucleotide sequence ID" value="NZ_QLLL01000002.1"/>
</dbReference>
<evidence type="ECO:0000256" key="7">
    <source>
        <dbReference type="ARBA" id="ARBA00023056"/>
    </source>
</evidence>
<evidence type="ECO:0000256" key="2">
    <source>
        <dbReference type="ARBA" id="ARBA00002764"/>
    </source>
</evidence>
<evidence type="ECO:0000313" key="11">
    <source>
        <dbReference type="EMBL" id="RAJ08414.1"/>
    </source>
</evidence>
<dbReference type="OrthoDB" id="9808590at2"/>
<sequence length="471" mass="53403">MEILHVSAECYPAAKVGGLADVVGALPKYQVHEGAISKVVIPAYRTKFFHEQHFEIVHQGGVWIGRDWYHFNVLKEEKNILGFDLYLIDIPGLLDQPNVYGYDNDVERFLGFQIAVLDWLNEWKHLPSIVHCHDHHTGLIPFLMQYGYKYSHLKQVPTILTIHNAQYQGQFGWDRVYLLPSFDLWKAGLLDWGGAINPLACAIKCAWRVNTVSPGYMRELLESANGLEGLLRMEQSKCSGILNGIDAEVWDPATDPYLPAHYEAAAFEEGKYANKVAICESYHLDPSLPLFVFIGRLVKDKGADVLPEIIYRASQDHPGAANFLVLGSGDSEITYHLSQLQHSVANNYRFYQGYNEALSHQLYAAADFLLMPSRVEPCGLNQMYALRYGTIPMVRRTGGLQDTVVDFGDEGGFGIRFEHASAWDVGYAIRRALVLYQDQHQINQLRSRVMQIDHSWNTAAHHYINLYTSLK</sequence>
<keyword evidence="7 8" id="KW-0320">Glycogen biosynthesis</keyword>
<comment type="function">
    <text evidence="2 8">Synthesizes alpha-1,4-glucan chains using ADP-glucose.</text>
</comment>
<evidence type="ECO:0000259" key="9">
    <source>
        <dbReference type="Pfam" id="PF00534"/>
    </source>
</evidence>
<dbReference type="EC" id="2.4.1.21" evidence="8"/>
<dbReference type="CDD" id="cd03791">
    <property type="entry name" value="GT5_Glycogen_synthase_DULL1-like"/>
    <property type="match status" value="1"/>
</dbReference>
<evidence type="ECO:0000313" key="12">
    <source>
        <dbReference type="Proteomes" id="UP000249547"/>
    </source>
</evidence>
<comment type="caution">
    <text evidence="11">The sequence shown here is derived from an EMBL/GenBank/DDBJ whole genome shotgun (WGS) entry which is preliminary data.</text>
</comment>
<organism evidence="11 12">
    <name type="scientific">Chitinophaga skermanii</name>
    <dbReference type="NCBI Taxonomy" id="331697"/>
    <lineage>
        <taxon>Bacteria</taxon>
        <taxon>Pseudomonadati</taxon>
        <taxon>Bacteroidota</taxon>
        <taxon>Chitinophagia</taxon>
        <taxon>Chitinophagales</taxon>
        <taxon>Chitinophagaceae</taxon>
        <taxon>Chitinophaga</taxon>
    </lineage>
</organism>
<protein>
    <recommendedName>
        <fullName evidence="8">Glycogen synthase</fullName>
        <ecNumber evidence="8">2.4.1.21</ecNumber>
    </recommendedName>
    <alternativeName>
        <fullName evidence="8">Starch [bacterial glycogen] synthase</fullName>
    </alternativeName>
</protein>
<dbReference type="GO" id="GO:0005978">
    <property type="term" value="P:glycogen biosynthetic process"/>
    <property type="evidence" value="ECO:0007669"/>
    <property type="project" value="UniProtKB-UniRule"/>
</dbReference>
<feature type="binding site" evidence="8">
    <location>
        <position position="15"/>
    </location>
    <ligand>
        <name>ADP-alpha-D-glucose</name>
        <dbReference type="ChEBI" id="CHEBI:57498"/>
    </ligand>
</feature>
<dbReference type="GO" id="GO:0004373">
    <property type="term" value="F:alpha-1,4-glucan glucosyltransferase (UDP-glucose donor) activity"/>
    <property type="evidence" value="ECO:0007669"/>
    <property type="project" value="InterPro"/>
</dbReference>
<reference evidence="11 12" key="1">
    <citation type="submission" date="2018-06" db="EMBL/GenBank/DDBJ databases">
        <title>Genomic Encyclopedia of Archaeal and Bacterial Type Strains, Phase II (KMG-II): from individual species to whole genera.</title>
        <authorList>
            <person name="Goeker M."/>
        </authorList>
    </citation>
    <scope>NUCLEOTIDE SEQUENCE [LARGE SCALE GENOMIC DNA]</scope>
    <source>
        <strain evidence="11 12">DSM 23857</strain>
    </source>
</reference>
<keyword evidence="6 8" id="KW-0808">Transferase</keyword>
<dbReference type="PANTHER" id="PTHR45825">
    <property type="entry name" value="GRANULE-BOUND STARCH SYNTHASE 1, CHLOROPLASTIC/AMYLOPLASTIC"/>
    <property type="match status" value="1"/>
</dbReference>
<dbReference type="NCBIfam" id="TIGR02095">
    <property type="entry name" value="glgA"/>
    <property type="match status" value="1"/>
</dbReference>
<dbReference type="Gene3D" id="3.40.50.2000">
    <property type="entry name" value="Glycogen Phosphorylase B"/>
    <property type="match status" value="2"/>
</dbReference>
<comment type="pathway">
    <text evidence="3 8">Glycan biosynthesis; glycogen biosynthesis.</text>
</comment>
<feature type="domain" description="Starch synthase catalytic" evidence="10">
    <location>
        <begin position="3"/>
        <end position="232"/>
    </location>
</feature>
<comment type="similarity">
    <text evidence="4 8">Belongs to the glycosyltransferase 1 family. Bacterial/plant glycogen synthase subfamily.</text>
</comment>
<dbReference type="Pfam" id="PF08323">
    <property type="entry name" value="Glyco_transf_5"/>
    <property type="match status" value="1"/>
</dbReference>
<evidence type="ECO:0000256" key="6">
    <source>
        <dbReference type="ARBA" id="ARBA00022679"/>
    </source>
</evidence>
<dbReference type="PANTHER" id="PTHR45825:SF11">
    <property type="entry name" value="ALPHA AMYLASE DOMAIN-CONTAINING PROTEIN"/>
    <property type="match status" value="1"/>
</dbReference>
<dbReference type="Pfam" id="PF00534">
    <property type="entry name" value="Glycos_transf_1"/>
    <property type="match status" value="1"/>
</dbReference>